<keyword evidence="1" id="KW-0547">Nucleotide-binding</keyword>
<keyword evidence="1" id="KW-0067">ATP-binding</keyword>
<dbReference type="Proteomes" id="UP000270046">
    <property type="component" value="Chromosome"/>
</dbReference>
<dbReference type="InterPro" id="IPR029058">
    <property type="entry name" value="AB_hydrolase_fold"/>
</dbReference>
<organism evidence="1 2">
    <name type="scientific">Mucilaginibacter celer</name>
    <dbReference type="NCBI Taxonomy" id="2305508"/>
    <lineage>
        <taxon>Bacteria</taxon>
        <taxon>Pseudomonadati</taxon>
        <taxon>Bacteroidota</taxon>
        <taxon>Sphingobacteriia</taxon>
        <taxon>Sphingobacteriales</taxon>
        <taxon>Sphingobacteriaceae</taxon>
        <taxon>Mucilaginibacter</taxon>
    </lineage>
</organism>
<dbReference type="KEGG" id="muh:HYN43_005330"/>
<evidence type="ECO:0000313" key="2">
    <source>
        <dbReference type="Proteomes" id="UP000270046"/>
    </source>
</evidence>
<evidence type="ECO:0000313" key="1">
    <source>
        <dbReference type="EMBL" id="AYL94754.1"/>
    </source>
</evidence>
<reference evidence="1 2" key="1">
    <citation type="submission" date="2018-10" db="EMBL/GenBank/DDBJ databases">
        <title>Genome sequencing of Mucilaginibacter sp. HYN0043.</title>
        <authorList>
            <person name="Kim M."/>
            <person name="Yi H."/>
        </authorList>
    </citation>
    <scope>NUCLEOTIDE SEQUENCE [LARGE SCALE GENOMIC DNA]</scope>
    <source>
        <strain evidence="1 2">HYN0043</strain>
    </source>
</reference>
<dbReference type="AlphaFoldDB" id="A0A494VK47"/>
<dbReference type="SUPFAM" id="SSF53474">
    <property type="entry name" value="alpha/beta-Hydrolases"/>
    <property type="match status" value="1"/>
</dbReference>
<keyword evidence="2" id="KW-1185">Reference proteome</keyword>
<dbReference type="InterPro" id="IPR013783">
    <property type="entry name" value="Ig-like_fold"/>
</dbReference>
<sequence>MQSISGNVPGNVPGFYCFTMTKKIIFCAFWLLSQNFLLFAQVKINVFTGKIPALKSASERLFLAGDFNGWNPGDKAWELINTDGEKYALSKELRAGIYHFKITRGSWSTVECDASGKQIDNRLLKLSTDTTVTLDVAGWQDNFTPAEKKHTATAQVHVISEKFDMPQLGRQRRVWIYLPAGYEAAKKKYPVIYMHDGQNLFDEYTSGYGEWGIDELMDKVTAKNQCIIVGIDHGGDNRITEYDPYDSKYGKGRGDDYVQFLIKNLKPYVDTHYRTIKDAKHTTIAGSSMGGLISMYAAVKHPEVFGNAGIFSPALWIAPDLYKLVKETALSKSARFYFVCGDAESDSMVADMLKMADLVKLKGIKPQNAPVVVIKGALHNEKQWNGDWPGFYEWLMRK</sequence>
<dbReference type="GO" id="GO:0005524">
    <property type="term" value="F:ATP binding"/>
    <property type="evidence" value="ECO:0007669"/>
    <property type="project" value="UniProtKB-KW"/>
</dbReference>
<proteinExistence type="predicted"/>
<dbReference type="InterPro" id="IPR050583">
    <property type="entry name" value="Mycobacterial_A85_antigen"/>
</dbReference>
<name>A0A494VK47_9SPHI</name>
<protein>
    <submittedName>
        <fullName evidence="1">Phosphonate ABC transporter ATP-binding protein</fullName>
    </submittedName>
</protein>
<dbReference type="Gene3D" id="3.40.50.1820">
    <property type="entry name" value="alpha/beta hydrolase"/>
    <property type="match status" value="1"/>
</dbReference>
<dbReference type="InterPro" id="IPR000801">
    <property type="entry name" value="Esterase-like"/>
</dbReference>
<dbReference type="Pfam" id="PF00756">
    <property type="entry name" value="Esterase"/>
    <property type="match status" value="1"/>
</dbReference>
<dbReference type="OrthoDB" id="9803578at2"/>
<dbReference type="Gene3D" id="2.60.40.10">
    <property type="entry name" value="Immunoglobulins"/>
    <property type="match status" value="1"/>
</dbReference>
<dbReference type="PANTHER" id="PTHR48098:SF6">
    <property type="entry name" value="FERRI-BACILLIBACTIN ESTERASE BESA"/>
    <property type="match status" value="1"/>
</dbReference>
<dbReference type="PANTHER" id="PTHR48098">
    <property type="entry name" value="ENTEROCHELIN ESTERASE-RELATED"/>
    <property type="match status" value="1"/>
</dbReference>
<accession>A0A494VK47</accession>
<dbReference type="EMBL" id="CP032869">
    <property type="protein sequence ID" value="AYL94754.1"/>
    <property type="molecule type" value="Genomic_DNA"/>
</dbReference>
<gene>
    <name evidence="1" type="ORF">HYN43_005330</name>
</gene>